<dbReference type="InterPro" id="IPR005824">
    <property type="entry name" value="KOW"/>
</dbReference>
<feature type="domain" description="KOW" evidence="11">
    <location>
        <begin position="2"/>
        <end position="29"/>
    </location>
</feature>
<evidence type="ECO:0000256" key="1">
    <source>
        <dbReference type="ARBA" id="ARBA00004072"/>
    </source>
</evidence>
<evidence type="ECO:0000256" key="2">
    <source>
        <dbReference type="ARBA" id="ARBA00010618"/>
    </source>
</evidence>
<evidence type="ECO:0000256" key="5">
    <source>
        <dbReference type="ARBA" id="ARBA00022980"/>
    </source>
</evidence>
<dbReference type="Gene3D" id="2.30.30.30">
    <property type="match status" value="1"/>
</dbReference>
<organism evidence="12 13">
    <name type="scientific">Berryella intestinalis</name>
    <dbReference type="NCBI Taxonomy" id="1531429"/>
    <lineage>
        <taxon>Bacteria</taxon>
        <taxon>Bacillati</taxon>
        <taxon>Actinomycetota</taxon>
        <taxon>Coriobacteriia</taxon>
        <taxon>Eggerthellales</taxon>
        <taxon>Eggerthellaceae</taxon>
        <taxon>Berryella</taxon>
    </lineage>
</organism>
<evidence type="ECO:0000256" key="6">
    <source>
        <dbReference type="ARBA" id="ARBA00023274"/>
    </source>
</evidence>
<evidence type="ECO:0000256" key="4">
    <source>
        <dbReference type="ARBA" id="ARBA00022884"/>
    </source>
</evidence>
<dbReference type="AlphaFoldDB" id="A0A0A8B9H6"/>
<dbReference type="KEGG" id="cbac:JI75_03105"/>
<dbReference type="InterPro" id="IPR008991">
    <property type="entry name" value="Translation_prot_SH3-like_sf"/>
</dbReference>
<keyword evidence="6 9" id="KW-0687">Ribonucleoprotein</keyword>
<keyword evidence="4 9" id="KW-0694">RNA-binding</keyword>
<dbReference type="PROSITE" id="PS01108">
    <property type="entry name" value="RIBOSOMAL_L24"/>
    <property type="match status" value="1"/>
</dbReference>
<evidence type="ECO:0000256" key="8">
    <source>
        <dbReference type="ARBA" id="ARBA00058688"/>
    </source>
</evidence>
<dbReference type="Pfam" id="PF00467">
    <property type="entry name" value="KOW"/>
    <property type="match status" value="1"/>
</dbReference>
<dbReference type="EMBL" id="CP009302">
    <property type="protein sequence ID" value="AJC11802.1"/>
    <property type="molecule type" value="Genomic_DNA"/>
</dbReference>
<dbReference type="InterPro" id="IPR003256">
    <property type="entry name" value="Ribosomal_uL24"/>
</dbReference>
<dbReference type="SMART" id="SM00739">
    <property type="entry name" value="KOW"/>
    <property type="match status" value="1"/>
</dbReference>
<evidence type="ECO:0000313" key="12">
    <source>
        <dbReference type="EMBL" id="AJC11802.1"/>
    </source>
</evidence>
<keyword evidence="3 9" id="KW-0699">rRNA-binding</keyword>
<dbReference type="InterPro" id="IPR041988">
    <property type="entry name" value="Ribosomal_uL24_KOW"/>
</dbReference>
<gene>
    <name evidence="9" type="primary">rplX</name>
    <name evidence="12" type="ORF">JI75_03105</name>
</gene>
<proteinExistence type="inferred from homology"/>
<dbReference type="GO" id="GO:0003735">
    <property type="term" value="F:structural constituent of ribosome"/>
    <property type="evidence" value="ECO:0007669"/>
    <property type="project" value="InterPro"/>
</dbReference>
<protein>
    <recommendedName>
        <fullName evidence="7 9">Large ribosomal subunit protein uL24</fullName>
    </recommendedName>
</protein>
<comment type="function">
    <text evidence="1 9">One of two assembly initiator proteins, it binds directly to the 5'-end of the 23S rRNA, where it nucleates assembly of the 50S subunit.</text>
</comment>
<evidence type="ECO:0000256" key="9">
    <source>
        <dbReference type="HAMAP-Rule" id="MF_01326"/>
    </source>
</evidence>
<comment type="subunit">
    <text evidence="9">Part of the 50S ribosomal subunit.</text>
</comment>
<dbReference type="CDD" id="cd06089">
    <property type="entry name" value="KOW_RPL26"/>
    <property type="match status" value="1"/>
</dbReference>
<sequence length="103" mass="11321">MKIKKGDLVKVIAGKDKGKEGVVLRALPERNRVVVEKVNIVKKAQRPTPQNQQGGIMSIEAPLHVSNVMLIDPATKKPTRIGYRIKEDGTKVRVAKVSGKDID</sequence>
<evidence type="ECO:0000259" key="11">
    <source>
        <dbReference type="SMART" id="SM00739"/>
    </source>
</evidence>
<evidence type="ECO:0000256" key="7">
    <source>
        <dbReference type="ARBA" id="ARBA00035206"/>
    </source>
</evidence>
<dbReference type="GO" id="GO:0005840">
    <property type="term" value="C:ribosome"/>
    <property type="evidence" value="ECO:0007669"/>
    <property type="project" value="UniProtKB-KW"/>
</dbReference>
<dbReference type="HOGENOM" id="CLU_093315_2_0_11"/>
<dbReference type="InterPro" id="IPR014722">
    <property type="entry name" value="Rib_uL2_dom2"/>
</dbReference>
<dbReference type="InterPro" id="IPR057264">
    <property type="entry name" value="Ribosomal_uL24_C"/>
</dbReference>
<dbReference type="GO" id="GO:0006412">
    <property type="term" value="P:translation"/>
    <property type="evidence" value="ECO:0007669"/>
    <property type="project" value="UniProtKB-UniRule"/>
</dbReference>
<reference evidence="13" key="1">
    <citation type="submission" date="2014-08" db="EMBL/GenBank/DDBJ databases">
        <title>Coriobacteriaceae sp. complete genome.</title>
        <authorList>
            <person name="Looft T."/>
            <person name="Bayles D.O."/>
            <person name="Stanton T.B."/>
        </authorList>
    </citation>
    <scope>NUCLEOTIDE SEQUENCE [LARGE SCALE GENOMIC DNA]</scope>
    <source>
        <strain evidence="13">68-1-3</strain>
    </source>
</reference>
<evidence type="ECO:0000256" key="3">
    <source>
        <dbReference type="ARBA" id="ARBA00022730"/>
    </source>
</evidence>
<dbReference type="InterPro" id="IPR005825">
    <property type="entry name" value="Ribosomal_uL24_CS"/>
</dbReference>
<comment type="function">
    <text evidence="8 9">One of the proteins that surrounds the polypeptide exit tunnel on the outside of the subunit.</text>
</comment>
<dbReference type="SUPFAM" id="SSF50104">
    <property type="entry name" value="Translation proteins SH3-like domain"/>
    <property type="match status" value="1"/>
</dbReference>
<dbReference type="Proteomes" id="UP000031121">
    <property type="component" value="Chromosome"/>
</dbReference>
<dbReference type="RefSeq" id="WP_039688650.1">
    <property type="nucleotide sequence ID" value="NZ_CP009302.1"/>
</dbReference>
<dbReference type="STRING" id="1531429.JI75_03105"/>
<dbReference type="NCBIfam" id="TIGR01079">
    <property type="entry name" value="rplX_bact"/>
    <property type="match status" value="1"/>
</dbReference>
<dbReference type="GO" id="GO:0019843">
    <property type="term" value="F:rRNA binding"/>
    <property type="evidence" value="ECO:0007669"/>
    <property type="project" value="UniProtKB-UniRule"/>
</dbReference>
<accession>A0A0A8B9H6</accession>
<dbReference type="OrthoDB" id="9807419at2"/>
<dbReference type="PANTHER" id="PTHR12903">
    <property type="entry name" value="MITOCHONDRIAL RIBOSOMAL PROTEIN L24"/>
    <property type="match status" value="1"/>
</dbReference>
<evidence type="ECO:0000256" key="10">
    <source>
        <dbReference type="RuleBase" id="RU003477"/>
    </source>
</evidence>
<dbReference type="GO" id="GO:1990904">
    <property type="term" value="C:ribonucleoprotein complex"/>
    <property type="evidence" value="ECO:0007669"/>
    <property type="project" value="UniProtKB-KW"/>
</dbReference>
<reference evidence="12 13" key="2">
    <citation type="journal article" date="2015" name="Genome Announc.">
        <title>Complete Genome Sequence of Coriobacteriaceae Strain 68-1-3, a Novel Mucus-Degrading Isolate from the Swine Intestinal Tract.</title>
        <authorList>
            <person name="Looft T."/>
            <person name="Bayles D.O."/>
            <person name="Alt D.P."/>
            <person name="Stanton T.B."/>
        </authorList>
    </citation>
    <scope>NUCLEOTIDE SEQUENCE [LARGE SCALE GENOMIC DNA]</scope>
    <source>
        <strain evidence="12 13">68-1-3</strain>
    </source>
</reference>
<keyword evidence="13" id="KW-1185">Reference proteome</keyword>
<dbReference type="HAMAP" id="MF_01326_B">
    <property type="entry name" value="Ribosomal_uL24_B"/>
    <property type="match status" value="1"/>
</dbReference>
<comment type="similarity">
    <text evidence="2 9 10">Belongs to the universal ribosomal protein uL24 family.</text>
</comment>
<name>A0A0A8B9H6_9ACTN</name>
<keyword evidence="5 9" id="KW-0689">Ribosomal protein</keyword>
<evidence type="ECO:0000313" key="13">
    <source>
        <dbReference type="Proteomes" id="UP000031121"/>
    </source>
</evidence>
<dbReference type="FunFam" id="2.30.30.30:FF:000004">
    <property type="entry name" value="50S ribosomal protein L24"/>
    <property type="match status" value="1"/>
</dbReference>
<dbReference type="Pfam" id="PF17136">
    <property type="entry name" value="ribosomal_L24"/>
    <property type="match status" value="1"/>
</dbReference>